<dbReference type="PROSITE" id="PS50110">
    <property type="entry name" value="RESPONSE_REGULATORY"/>
    <property type="match status" value="1"/>
</dbReference>
<dbReference type="AlphaFoldDB" id="A0A5D0RI34"/>
<dbReference type="RefSeq" id="WP_148377661.1">
    <property type="nucleotide sequence ID" value="NZ_VSIY01000006.1"/>
</dbReference>
<proteinExistence type="predicted"/>
<accession>A0A5D0RI34</accession>
<evidence type="ECO:0000313" key="3">
    <source>
        <dbReference type="EMBL" id="TYB81267.1"/>
    </source>
</evidence>
<feature type="domain" description="Response regulatory" evidence="2">
    <location>
        <begin position="6"/>
        <end position="117"/>
    </location>
</feature>
<evidence type="ECO:0000259" key="2">
    <source>
        <dbReference type="PROSITE" id="PS50110"/>
    </source>
</evidence>
<evidence type="ECO:0000256" key="1">
    <source>
        <dbReference type="PROSITE-ProRule" id="PRU00169"/>
    </source>
</evidence>
<protein>
    <submittedName>
        <fullName evidence="3">Response regulator</fullName>
    </submittedName>
</protein>
<organism evidence="3 4">
    <name type="scientific">Maritimibacter fusiformis</name>
    <dbReference type="NCBI Taxonomy" id="2603819"/>
    <lineage>
        <taxon>Bacteria</taxon>
        <taxon>Pseudomonadati</taxon>
        <taxon>Pseudomonadota</taxon>
        <taxon>Alphaproteobacteria</taxon>
        <taxon>Rhodobacterales</taxon>
        <taxon>Roseobacteraceae</taxon>
        <taxon>Maritimibacter</taxon>
    </lineage>
</organism>
<dbReference type="InterPro" id="IPR011006">
    <property type="entry name" value="CheY-like_superfamily"/>
</dbReference>
<dbReference type="SMART" id="SM00448">
    <property type="entry name" value="REC"/>
    <property type="match status" value="1"/>
</dbReference>
<gene>
    <name evidence="3" type="ORF">FVF75_09060</name>
</gene>
<keyword evidence="1" id="KW-0597">Phosphoprotein</keyword>
<feature type="modified residue" description="4-aspartylphosphate" evidence="1">
    <location>
        <position position="56"/>
    </location>
</feature>
<evidence type="ECO:0000313" key="4">
    <source>
        <dbReference type="Proteomes" id="UP000322080"/>
    </source>
</evidence>
<comment type="caution">
    <text evidence="3">The sequence shown here is derived from an EMBL/GenBank/DDBJ whole genome shotgun (WGS) entry which is preliminary data.</text>
</comment>
<dbReference type="GO" id="GO:0000160">
    <property type="term" value="P:phosphorelay signal transduction system"/>
    <property type="evidence" value="ECO:0007669"/>
    <property type="project" value="InterPro"/>
</dbReference>
<dbReference type="InterPro" id="IPR001789">
    <property type="entry name" value="Sig_transdc_resp-reg_receiver"/>
</dbReference>
<sequence>MSTPKRVLVLDDEVIVAMDLAQTIEEEGHAVIGPFHTVEAAMRAVSDAMPDCAVLDVNLGESLTSEPVAAMLDGHAPILFLSGYEYAGSEIFARFPGAARLPKPLSLDDLLDWVRSV</sequence>
<dbReference type="Pfam" id="PF00072">
    <property type="entry name" value="Response_reg"/>
    <property type="match status" value="1"/>
</dbReference>
<name>A0A5D0RI34_9RHOB</name>
<dbReference type="EMBL" id="VSIY01000006">
    <property type="protein sequence ID" value="TYB81267.1"/>
    <property type="molecule type" value="Genomic_DNA"/>
</dbReference>
<dbReference type="Gene3D" id="3.40.50.2300">
    <property type="match status" value="1"/>
</dbReference>
<dbReference type="SUPFAM" id="SSF52172">
    <property type="entry name" value="CheY-like"/>
    <property type="match status" value="1"/>
</dbReference>
<dbReference type="Proteomes" id="UP000322080">
    <property type="component" value="Unassembled WGS sequence"/>
</dbReference>
<reference evidence="3 4" key="1">
    <citation type="submission" date="2019-08" db="EMBL/GenBank/DDBJ databases">
        <title>Identification of a novel species of the genus Boseongicola.</title>
        <authorList>
            <person name="Zhang X.-Q."/>
        </authorList>
    </citation>
    <scope>NUCLEOTIDE SEQUENCE [LARGE SCALE GENOMIC DNA]</scope>
    <source>
        <strain evidence="3 4">HY14</strain>
    </source>
</reference>
<keyword evidence="4" id="KW-1185">Reference proteome</keyword>